<keyword evidence="2" id="KW-0012">Acyltransferase</keyword>
<dbReference type="CDD" id="cd04301">
    <property type="entry name" value="NAT_SF"/>
    <property type="match status" value="1"/>
</dbReference>
<dbReference type="InterPro" id="IPR050832">
    <property type="entry name" value="Bact_Acetyltransf"/>
</dbReference>
<evidence type="ECO:0000313" key="4">
    <source>
        <dbReference type="EMBL" id="KYF58737.1"/>
    </source>
</evidence>
<dbReference type="SUPFAM" id="SSF55729">
    <property type="entry name" value="Acyl-CoA N-acyltransferases (Nat)"/>
    <property type="match status" value="1"/>
</dbReference>
<evidence type="ECO:0000259" key="3">
    <source>
        <dbReference type="PROSITE" id="PS51186"/>
    </source>
</evidence>
<name>A0A150PSJ3_SORCE</name>
<dbReference type="PANTHER" id="PTHR43877">
    <property type="entry name" value="AMINOALKYLPHOSPHONATE N-ACETYLTRANSFERASE-RELATED-RELATED"/>
    <property type="match status" value="1"/>
</dbReference>
<dbReference type="InterPro" id="IPR000182">
    <property type="entry name" value="GNAT_dom"/>
</dbReference>
<dbReference type="PROSITE" id="PS51186">
    <property type="entry name" value="GNAT"/>
    <property type="match status" value="1"/>
</dbReference>
<dbReference type="PANTHER" id="PTHR43877:SF2">
    <property type="entry name" value="AMINOALKYLPHOSPHONATE N-ACETYLTRANSFERASE-RELATED"/>
    <property type="match status" value="1"/>
</dbReference>
<feature type="non-terminal residue" evidence="4">
    <location>
        <position position="159"/>
    </location>
</feature>
<protein>
    <recommendedName>
        <fullName evidence="3">N-acetyltransferase domain-containing protein</fullName>
    </recommendedName>
</protein>
<feature type="domain" description="N-acetyltransferase" evidence="3">
    <location>
        <begin position="6"/>
        <end position="159"/>
    </location>
</feature>
<sequence length="159" mass="17559">MPDLPISLRPLEIAELDAFVELVACSYAEQRASAVDARTEDEQRNARSQIEAFLPQGLATPDHHIYAVLEGSAVVGHLWIGMTSADGFRSAFLYDIHLREDARGRGIGRRVMALAEEVARGLGARDIELHVFAQNARARGLYDSLGYRITSVSMRKHLG</sequence>
<proteinExistence type="predicted"/>
<accession>A0A150PSJ3</accession>
<gene>
    <name evidence="4" type="ORF">BE04_49965</name>
</gene>
<evidence type="ECO:0000256" key="2">
    <source>
        <dbReference type="ARBA" id="ARBA00023315"/>
    </source>
</evidence>
<dbReference type="Proteomes" id="UP000075604">
    <property type="component" value="Unassembled WGS sequence"/>
</dbReference>
<evidence type="ECO:0000313" key="5">
    <source>
        <dbReference type="Proteomes" id="UP000075604"/>
    </source>
</evidence>
<dbReference type="EMBL" id="JELX01001507">
    <property type="protein sequence ID" value="KYF58737.1"/>
    <property type="molecule type" value="Genomic_DNA"/>
</dbReference>
<organism evidence="4 5">
    <name type="scientific">Sorangium cellulosum</name>
    <name type="common">Polyangium cellulosum</name>
    <dbReference type="NCBI Taxonomy" id="56"/>
    <lineage>
        <taxon>Bacteria</taxon>
        <taxon>Pseudomonadati</taxon>
        <taxon>Myxococcota</taxon>
        <taxon>Polyangia</taxon>
        <taxon>Polyangiales</taxon>
        <taxon>Polyangiaceae</taxon>
        <taxon>Sorangium</taxon>
    </lineage>
</organism>
<keyword evidence="1" id="KW-0808">Transferase</keyword>
<reference evidence="4 5" key="1">
    <citation type="submission" date="2014-02" db="EMBL/GenBank/DDBJ databases">
        <title>The small core and large imbalanced accessory genome model reveals a collaborative survival strategy of Sorangium cellulosum strains in nature.</title>
        <authorList>
            <person name="Han K."/>
            <person name="Peng R."/>
            <person name="Blom J."/>
            <person name="Li Y.-Z."/>
        </authorList>
    </citation>
    <scope>NUCLEOTIDE SEQUENCE [LARGE SCALE GENOMIC DNA]</scope>
    <source>
        <strain evidence="4 5">So0157-18</strain>
    </source>
</reference>
<comment type="caution">
    <text evidence="4">The sequence shown here is derived from an EMBL/GenBank/DDBJ whole genome shotgun (WGS) entry which is preliminary data.</text>
</comment>
<dbReference type="InterPro" id="IPR016181">
    <property type="entry name" value="Acyl_CoA_acyltransferase"/>
</dbReference>
<dbReference type="Pfam" id="PF00583">
    <property type="entry name" value="Acetyltransf_1"/>
    <property type="match status" value="1"/>
</dbReference>
<dbReference type="Gene3D" id="3.40.630.30">
    <property type="match status" value="1"/>
</dbReference>
<evidence type="ECO:0000256" key="1">
    <source>
        <dbReference type="ARBA" id="ARBA00022679"/>
    </source>
</evidence>
<dbReference type="AlphaFoldDB" id="A0A150PSJ3"/>
<dbReference type="GO" id="GO:0016747">
    <property type="term" value="F:acyltransferase activity, transferring groups other than amino-acyl groups"/>
    <property type="evidence" value="ECO:0007669"/>
    <property type="project" value="InterPro"/>
</dbReference>